<accession>A0A9Q3GX15</accession>
<comment type="caution">
    <text evidence="2">The sequence shown here is derived from an EMBL/GenBank/DDBJ whole genome shotgun (WGS) entry which is preliminary data.</text>
</comment>
<organism evidence="2 3">
    <name type="scientific">Austropuccinia psidii MF-1</name>
    <dbReference type="NCBI Taxonomy" id="1389203"/>
    <lineage>
        <taxon>Eukaryota</taxon>
        <taxon>Fungi</taxon>
        <taxon>Dikarya</taxon>
        <taxon>Basidiomycota</taxon>
        <taxon>Pucciniomycotina</taxon>
        <taxon>Pucciniomycetes</taxon>
        <taxon>Pucciniales</taxon>
        <taxon>Sphaerophragmiaceae</taxon>
        <taxon>Austropuccinia</taxon>
    </lineage>
</organism>
<dbReference type="AlphaFoldDB" id="A0A9Q3GX15"/>
<feature type="region of interest" description="Disordered" evidence="1">
    <location>
        <begin position="15"/>
        <end position="38"/>
    </location>
</feature>
<gene>
    <name evidence="2" type="ORF">O181_021360</name>
</gene>
<name>A0A9Q3GX15_9BASI</name>
<dbReference type="Proteomes" id="UP000765509">
    <property type="component" value="Unassembled WGS sequence"/>
</dbReference>
<evidence type="ECO:0000256" key="1">
    <source>
        <dbReference type="SAM" id="MobiDB-lite"/>
    </source>
</evidence>
<keyword evidence="3" id="KW-1185">Reference proteome</keyword>
<proteinExistence type="predicted"/>
<dbReference type="EMBL" id="AVOT02006464">
    <property type="protein sequence ID" value="MBW0481645.1"/>
    <property type="molecule type" value="Genomic_DNA"/>
</dbReference>
<reference evidence="2" key="1">
    <citation type="submission" date="2021-03" db="EMBL/GenBank/DDBJ databases">
        <title>Draft genome sequence of rust myrtle Austropuccinia psidii MF-1, a brazilian biotype.</title>
        <authorList>
            <person name="Quecine M.C."/>
            <person name="Pachon D.M.R."/>
            <person name="Bonatelli M.L."/>
            <person name="Correr F.H."/>
            <person name="Franceschini L.M."/>
            <person name="Leite T.F."/>
            <person name="Margarido G.R.A."/>
            <person name="Almeida C.A."/>
            <person name="Ferrarezi J.A."/>
            <person name="Labate C.A."/>
        </authorList>
    </citation>
    <scope>NUCLEOTIDE SEQUENCE</scope>
    <source>
        <strain evidence="2">MF-1</strain>
    </source>
</reference>
<protein>
    <submittedName>
        <fullName evidence="2">Uncharacterized protein</fullName>
    </submittedName>
</protein>
<evidence type="ECO:0000313" key="3">
    <source>
        <dbReference type="Proteomes" id="UP000765509"/>
    </source>
</evidence>
<sequence>MSPVHLRKLGFQRNQPKVREGLSRTRIPGGGHLKHSGGWQEIEGSHTHSAIQIPIQQSSQTRGLKDMDQLLQLHQLLNDLFKWSMDNKRFNLVSHWEELGESFQKICLKEIDFKGLMLITKGWNHTRQFTLLG</sequence>
<evidence type="ECO:0000313" key="2">
    <source>
        <dbReference type="EMBL" id="MBW0481645.1"/>
    </source>
</evidence>